<evidence type="ECO:0000313" key="17">
    <source>
        <dbReference type="Proteomes" id="UP001152797"/>
    </source>
</evidence>
<evidence type="ECO:0000256" key="6">
    <source>
        <dbReference type="ARBA" id="ARBA00022777"/>
    </source>
</evidence>
<dbReference type="InterPro" id="IPR000719">
    <property type="entry name" value="Prot_kinase_dom"/>
</dbReference>
<dbReference type="FunFam" id="1.10.510.10:FF:000624">
    <property type="entry name" value="Mitogen-activated protein kinase"/>
    <property type="match status" value="1"/>
</dbReference>
<keyword evidence="5" id="KW-0547">Nucleotide-binding</keyword>
<dbReference type="InterPro" id="IPR050108">
    <property type="entry name" value="CDK"/>
</dbReference>
<name>A0A9P1CSZ4_9DINO</name>
<reference evidence="15" key="2">
    <citation type="submission" date="2024-04" db="EMBL/GenBank/DDBJ databases">
        <authorList>
            <person name="Chen Y."/>
            <person name="Shah S."/>
            <person name="Dougan E. K."/>
            <person name="Thang M."/>
            <person name="Chan C."/>
        </authorList>
    </citation>
    <scope>NUCLEOTIDE SEQUENCE [LARGE SCALE GENOMIC DNA]</scope>
</reference>
<evidence type="ECO:0000313" key="16">
    <source>
        <dbReference type="EMBL" id="CAL4783894.1"/>
    </source>
</evidence>
<dbReference type="GO" id="GO:0005737">
    <property type="term" value="C:cytoplasm"/>
    <property type="evidence" value="ECO:0007669"/>
    <property type="project" value="TreeGrafter"/>
</dbReference>
<feature type="compositionally biased region" description="Polar residues" evidence="12">
    <location>
        <begin position="421"/>
        <end position="430"/>
    </location>
</feature>
<evidence type="ECO:0000256" key="2">
    <source>
        <dbReference type="ARBA" id="ARBA00012425"/>
    </source>
</evidence>
<gene>
    <name evidence="14" type="ORF">C1SCF055_LOCUS23046</name>
</gene>
<keyword evidence="3" id="KW-0723">Serine/threonine-protein kinase</keyword>
<dbReference type="PANTHER" id="PTHR24056:SF254">
    <property type="entry name" value="CYCLIN-DEPENDENT KINASE 2"/>
    <property type="match status" value="1"/>
</dbReference>
<reference evidence="14" key="1">
    <citation type="submission" date="2022-10" db="EMBL/GenBank/DDBJ databases">
        <authorList>
            <person name="Chen Y."/>
            <person name="Dougan E. K."/>
            <person name="Chan C."/>
            <person name="Rhodes N."/>
            <person name="Thang M."/>
        </authorList>
    </citation>
    <scope>NUCLEOTIDE SEQUENCE</scope>
</reference>
<keyword evidence="4" id="KW-0808">Transferase</keyword>
<evidence type="ECO:0000256" key="1">
    <source>
        <dbReference type="ARBA" id="ARBA00006485"/>
    </source>
</evidence>
<dbReference type="Gene3D" id="3.30.200.20">
    <property type="entry name" value="Phosphorylase Kinase, domain 1"/>
    <property type="match status" value="1"/>
</dbReference>
<accession>A0A9P1CSZ4</accession>
<keyword evidence="16" id="KW-0132">Cell division</keyword>
<comment type="caution">
    <text evidence="14">The sequence shown here is derived from an EMBL/GenBank/DDBJ whole genome shotgun (WGS) entry which is preliminary data.</text>
</comment>
<dbReference type="GO" id="GO:0007165">
    <property type="term" value="P:signal transduction"/>
    <property type="evidence" value="ECO:0007669"/>
    <property type="project" value="TreeGrafter"/>
</dbReference>
<dbReference type="SMART" id="SM00220">
    <property type="entry name" value="S_TKc"/>
    <property type="match status" value="1"/>
</dbReference>
<dbReference type="OrthoDB" id="416749at2759"/>
<dbReference type="EMBL" id="CAMXCT030002223">
    <property type="protein sequence ID" value="CAL4783894.1"/>
    <property type="molecule type" value="Genomic_DNA"/>
</dbReference>
<dbReference type="Pfam" id="PF00069">
    <property type="entry name" value="Pkinase"/>
    <property type="match status" value="1"/>
</dbReference>
<keyword evidence="17" id="KW-1185">Reference proteome</keyword>
<sequence>MATPRDKYQKLDKIGEGSCGIVFRCRCKQTGGVVAIKKVRFSYEDGGGDERKEQCGMFGASTQALREISLLQQLGTHPAIVQLLEVFIEPGLLYMVFQYLDRDLSRHLQEVGKLSKETFLRYSFQVLNGLVHCHARCIAHRDIKPQNILVQLKTDELKLCDFSLSRRSLPFPREKQTQKVASLWYRSPEIFLGAETKGTFLDIWSSACVFTEMAKGKPLFPGSSEIGMLFHQFDMLGTPCNKTWPGVTGLPYWSDEFPYFGRRALGDELRLDEDIVNLLEPMLQCNPLDRLAASILLTHPVFQNLDKTPIVPNVMSVTPEVLHPELQGDVFPTEQNFEMQSMQTMLEDRSPTRSTGKTQGPQGLQGPQRPEGPEDDKRFPRPSRPLFGQEPRSQKRFKPTATSQREADLQNPLSLLEEWTRSTQSSSFRF</sequence>
<dbReference type="Proteomes" id="UP001152797">
    <property type="component" value="Unassembled WGS sequence"/>
</dbReference>
<feature type="region of interest" description="Disordered" evidence="12">
    <location>
        <begin position="345"/>
        <end position="430"/>
    </location>
</feature>
<dbReference type="PROSITE" id="PS00108">
    <property type="entry name" value="PROTEIN_KINASE_ST"/>
    <property type="match status" value="1"/>
</dbReference>
<evidence type="ECO:0000259" key="13">
    <source>
        <dbReference type="PROSITE" id="PS50011"/>
    </source>
</evidence>
<dbReference type="InterPro" id="IPR008271">
    <property type="entry name" value="Ser/Thr_kinase_AS"/>
</dbReference>
<evidence type="ECO:0000313" key="15">
    <source>
        <dbReference type="EMBL" id="CAL1149957.1"/>
    </source>
</evidence>
<dbReference type="EMBL" id="CAMXCT020002223">
    <property type="protein sequence ID" value="CAL1149957.1"/>
    <property type="molecule type" value="Genomic_DNA"/>
</dbReference>
<keyword evidence="6" id="KW-0418">Kinase</keyword>
<evidence type="ECO:0000313" key="14">
    <source>
        <dbReference type="EMBL" id="CAI3996582.1"/>
    </source>
</evidence>
<proteinExistence type="inferred from homology"/>
<keyword evidence="16" id="KW-0131">Cell cycle</keyword>
<dbReference type="GO" id="GO:0010468">
    <property type="term" value="P:regulation of gene expression"/>
    <property type="evidence" value="ECO:0007669"/>
    <property type="project" value="TreeGrafter"/>
</dbReference>
<evidence type="ECO:0000256" key="11">
    <source>
        <dbReference type="ARBA" id="ARBA00042858"/>
    </source>
</evidence>
<dbReference type="InterPro" id="IPR011009">
    <property type="entry name" value="Kinase-like_dom_sf"/>
</dbReference>
<comment type="subunit">
    <text evidence="8">May form a complex composed of at least the catalytic subunit CRK2 and a cyclin.</text>
</comment>
<dbReference type="GO" id="GO:0010389">
    <property type="term" value="P:regulation of G2/M transition of mitotic cell cycle"/>
    <property type="evidence" value="ECO:0007669"/>
    <property type="project" value="TreeGrafter"/>
</dbReference>
<comment type="similarity">
    <text evidence="1">Belongs to the protein kinase superfamily. CMGC Ser/Thr protein kinase family. CDC2/CDKX subfamily.</text>
</comment>
<dbReference type="SUPFAM" id="SSF56112">
    <property type="entry name" value="Protein kinase-like (PK-like)"/>
    <property type="match status" value="1"/>
</dbReference>
<organism evidence="14">
    <name type="scientific">Cladocopium goreaui</name>
    <dbReference type="NCBI Taxonomy" id="2562237"/>
    <lineage>
        <taxon>Eukaryota</taxon>
        <taxon>Sar</taxon>
        <taxon>Alveolata</taxon>
        <taxon>Dinophyceae</taxon>
        <taxon>Suessiales</taxon>
        <taxon>Symbiodiniaceae</taxon>
        <taxon>Cladocopium</taxon>
    </lineage>
</organism>
<evidence type="ECO:0000256" key="7">
    <source>
        <dbReference type="ARBA" id="ARBA00022840"/>
    </source>
</evidence>
<keyword evidence="7" id="KW-0067">ATP-binding</keyword>
<evidence type="ECO:0000256" key="12">
    <source>
        <dbReference type="SAM" id="MobiDB-lite"/>
    </source>
</evidence>
<feature type="domain" description="Protein kinase" evidence="13">
    <location>
        <begin position="8"/>
        <end position="302"/>
    </location>
</feature>
<dbReference type="GO" id="GO:0005634">
    <property type="term" value="C:nucleus"/>
    <property type="evidence" value="ECO:0007669"/>
    <property type="project" value="TreeGrafter"/>
</dbReference>
<dbReference type="GO" id="GO:0004693">
    <property type="term" value="F:cyclin-dependent protein serine/threonine kinase activity"/>
    <property type="evidence" value="ECO:0007669"/>
    <property type="project" value="UniProtKB-EC"/>
</dbReference>
<evidence type="ECO:0000256" key="3">
    <source>
        <dbReference type="ARBA" id="ARBA00022527"/>
    </source>
</evidence>
<evidence type="ECO:0000256" key="4">
    <source>
        <dbReference type="ARBA" id="ARBA00022679"/>
    </source>
</evidence>
<evidence type="ECO:0000256" key="10">
    <source>
        <dbReference type="ARBA" id="ARBA00041902"/>
    </source>
</evidence>
<dbReference type="PANTHER" id="PTHR24056">
    <property type="entry name" value="CELL DIVISION PROTEIN KINASE"/>
    <property type="match status" value="1"/>
</dbReference>
<dbReference type="GO" id="GO:0051301">
    <property type="term" value="P:cell division"/>
    <property type="evidence" value="ECO:0007669"/>
    <property type="project" value="UniProtKB-KW"/>
</dbReference>
<dbReference type="AlphaFoldDB" id="A0A9P1CSZ4"/>
<dbReference type="EC" id="2.7.11.22" evidence="2"/>
<protein>
    <recommendedName>
        <fullName evidence="9">Cyclin-dependent kinase 2 homolog</fullName>
        <ecNumber evidence="2">2.7.11.22</ecNumber>
    </recommendedName>
    <alternativeName>
        <fullName evidence="10">Cell division control protein 2 homolog</fullName>
    </alternativeName>
    <alternativeName>
        <fullName evidence="11">cdc2-related kinase 2</fullName>
    </alternativeName>
</protein>
<dbReference type="EMBL" id="CAMXCT010002223">
    <property type="protein sequence ID" value="CAI3996582.1"/>
    <property type="molecule type" value="Genomic_DNA"/>
</dbReference>
<dbReference type="GO" id="GO:0000307">
    <property type="term" value="C:cyclin-dependent protein kinase holoenzyme complex"/>
    <property type="evidence" value="ECO:0007669"/>
    <property type="project" value="TreeGrafter"/>
</dbReference>
<evidence type="ECO:0000256" key="9">
    <source>
        <dbReference type="ARBA" id="ARBA00039612"/>
    </source>
</evidence>
<dbReference type="GO" id="GO:0005524">
    <property type="term" value="F:ATP binding"/>
    <property type="evidence" value="ECO:0007669"/>
    <property type="project" value="UniProtKB-KW"/>
</dbReference>
<feature type="compositionally biased region" description="Low complexity" evidence="12">
    <location>
        <begin position="359"/>
        <end position="369"/>
    </location>
</feature>
<dbReference type="GO" id="GO:0000082">
    <property type="term" value="P:G1/S transition of mitotic cell cycle"/>
    <property type="evidence" value="ECO:0007669"/>
    <property type="project" value="TreeGrafter"/>
</dbReference>
<evidence type="ECO:0000256" key="5">
    <source>
        <dbReference type="ARBA" id="ARBA00022741"/>
    </source>
</evidence>
<evidence type="ECO:0000256" key="8">
    <source>
        <dbReference type="ARBA" id="ARBA00038543"/>
    </source>
</evidence>
<dbReference type="GO" id="GO:0030332">
    <property type="term" value="F:cyclin binding"/>
    <property type="evidence" value="ECO:0007669"/>
    <property type="project" value="TreeGrafter"/>
</dbReference>
<dbReference type="Gene3D" id="1.10.510.10">
    <property type="entry name" value="Transferase(Phosphotransferase) domain 1"/>
    <property type="match status" value="1"/>
</dbReference>
<dbReference type="PROSITE" id="PS50011">
    <property type="entry name" value="PROTEIN_KINASE_DOM"/>
    <property type="match status" value="1"/>
</dbReference>